<dbReference type="InterPro" id="IPR009057">
    <property type="entry name" value="Homeodomain-like_sf"/>
</dbReference>
<dbReference type="PROSITE" id="PS00041">
    <property type="entry name" value="HTH_ARAC_FAMILY_1"/>
    <property type="match status" value="1"/>
</dbReference>
<dbReference type="InterPro" id="IPR018060">
    <property type="entry name" value="HTH_AraC"/>
</dbReference>
<evidence type="ECO:0000256" key="3">
    <source>
        <dbReference type="ARBA" id="ARBA00023163"/>
    </source>
</evidence>
<dbReference type="EMBL" id="BAABGU010000009">
    <property type="protein sequence ID" value="GAA4567874.1"/>
    <property type="molecule type" value="Genomic_DNA"/>
</dbReference>
<evidence type="ECO:0000256" key="2">
    <source>
        <dbReference type="ARBA" id="ARBA00023125"/>
    </source>
</evidence>
<evidence type="ECO:0000256" key="4">
    <source>
        <dbReference type="SAM" id="MobiDB-lite"/>
    </source>
</evidence>
<dbReference type="Gene3D" id="1.10.10.60">
    <property type="entry name" value="Homeodomain-like"/>
    <property type="match status" value="1"/>
</dbReference>
<accession>A0ABP8SEQ9</accession>
<dbReference type="SUPFAM" id="SSF46689">
    <property type="entry name" value="Homeodomain-like"/>
    <property type="match status" value="1"/>
</dbReference>
<protein>
    <submittedName>
        <fullName evidence="6">Helix-turn-helix transcriptional regulator</fullName>
    </submittedName>
</protein>
<dbReference type="InterPro" id="IPR018062">
    <property type="entry name" value="HTH_AraC-typ_CS"/>
</dbReference>
<proteinExistence type="predicted"/>
<name>A0ABP8SEQ9_9ACTN</name>
<dbReference type="SMART" id="SM00342">
    <property type="entry name" value="HTH_ARAC"/>
    <property type="match status" value="1"/>
</dbReference>
<reference evidence="7" key="1">
    <citation type="journal article" date="2019" name="Int. J. Syst. Evol. Microbiol.">
        <title>The Global Catalogue of Microorganisms (GCM) 10K type strain sequencing project: providing services to taxonomists for standard genome sequencing and annotation.</title>
        <authorList>
            <consortium name="The Broad Institute Genomics Platform"/>
            <consortium name="The Broad Institute Genome Sequencing Center for Infectious Disease"/>
            <person name="Wu L."/>
            <person name="Ma J."/>
        </authorList>
    </citation>
    <scope>NUCLEOTIDE SEQUENCE [LARGE SCALE GENOMIC DNA]</scope>
    <source>
        <strain evidence="7">JCM 3175</strain>
    </source>
</reference>
<keyword evidence="3" id="KW-0804">Transcription</keyword>
<dbReference type="Proteomes" id="UP001500307">
    <property type="component" value="Unassembled WGS sequence"/>
</dbReference>
<evidence type="ECO:0000256" key="1">
    <source>
        <dbReference type="ARBA" id="ARBA00023015"/>
    </source>
</evidence>
<comment type="caution">
    <text evidence="6">The sequence shown here is derived from an EMBL/GenBank/DDBJ whole genome shotgun (WGS) entry which is preliminary data.</text>
</comment>
<feature type="region of interest" description="Disordered" evidence="4">
    <location>
        <begin position="1"/>
        <end position="30"/>
    </location>
</feature>
<keyword evidence="2" id="KW-0238">DNA-binding</keyword>
<feature type="compositionally biased region" description="Low complexity" evidence="4">
    <location>
        <begin position="1"/>
        <end position="15"/>
    </location>
</feature>
<dbReference type="InterPro" id="IPR050204">
    <property type="entry name" value="AraC_XylS_family_regulators"/>
</dbReference>
<evidence type="ECO:0000259" key="5">
    <source>
        <dbReference type="PROSITE" id="PS01124"/>
    </source>
</evidence>
<gene>
    <name evidence="6" type="ORF">GCM10023176_21110</name>
</gene>
<sequence>MAASLPGGPAGGLDDSCARRISRGRPLPPTLAGMRSAVELLRHPDFRVAAVRCRDDHTGWSDPEPSGAHGLVLTRRGGFRRAGRGGAEFIDPTVAYLTLPGEEERFAHPAGGDDCTSVHLSARLWRELFADRPVPAVVYADARVDLAHRLLLRPATRHDPDFAAAERLVRLVAAATGPVVDGAGPSRGLVERARAALHDGQPDAAGLVPLARALGVSPYRLSREFQARVGVPLTRYRNRLRVGRLLDRLEEGAESLAGLATELGFADQAHLTRTVRAHLGDTPGQLRRLLR</sequence>
<organism evidence="6 7">
    <name type="scientific">Micromonospora coerulea</name>
    <dbReference type="NCBI Taxonomy" id="47856"/>
    <lineage>
        <taxon>Bacteria</taxon>
        <taxon>Bacillati</taxon>
        <taxon>Actinomycetota</taxon>
        <taxon>Actinomycetes</taxon>
        <taxon>Micromonosporales</taxon>
        <taxon>Micromonosporaceae</taxon>
        <taxon>Micromonospora</taxon>
    </lineage>
</organism>
<dbReference type="Pfam" id="PF12833">
    <property type="entry name" value="HTH_18"/>
    <property type="match status" value="1"/>
</dbReference>
<feature type="domain" description="HTH araC/xylS-type" evidence="5">
    <location>
        <begin position="191"/>
        <end position="289"/>
    </location>
</feature>
<keyword evidence="1" id="KW-0805">Transcription regulation</keyword>
<keyword evidence="7" id="KW-1185">Reference proteome</keyword>
<evidence type="ECO:0000313" key="7">
    <source>
        <dbReference type="Proteomes" id="UP001500307"/>
    </source>
</evidence>
<dbReference type="PANTHER" id="PTHR46796">
    <property type="entry name" value="HTH-TYPE TRANSCRIPTIONAL ACTIVATOR RHAS-RELATED"/>
    <property type="match status" value="1"/>
</dbReference>
<evidence type="ECO:0000313" key="6">
    <source>
        <dbReference type="EMBL" id="GAA4567874.1"/>
    </source>
</evidence>
<dbReference type="PROSITE" id="PS01124">
    <property type="entry name" value="HTH_ARAC_FAMILY_2"/>
    <property type="match status" value="1"/>
</dbReference>